<dbReference type="HOGENOM" id="CLU_023273_0_0_0"/>
<dbReference type="PANTHER" id="PTHR20371:SF1">
    <property type="entry name" value="ENOLASE-PHOSPHATASE E1"/>
    <property type="match status" value="1"/>
</dbReference>
<dbReference type="GO" id="GO:0043716">
    <property type="term" value="F:2-hydroxy-3-keto-5-methylthiopentenyl-1-phosphate phosphatase activity"/>
    <property type="evidence" value="ECO:0007669"/>
    <property type="project" value="UniProtKB-UniRule"/>
</dbReference>
<keyword evidence="2 4" id="KW-0378">Hydrolase</keyword>
<proteinExistence type="inferred from homology"/>
<dbReference type="STRING" id="530564.Psta_3141"/>
<comment type="function">
    <text evidence="4">Bifunctional enzyme that catalyzes the enolization of 2,3-diketo-5-methylthiopentyl-1-phosphate (DK-MTP-1-P) into the intermediate 2-hydroxy-3-keto-5-methylthiopentenyl-1-phosphate (HK-MTPenyl-1-P), which is then dephosphorylated to form the acireductone 1,2-dihydroxy-3-keto-5-methylthiopentene (DHK-MTPene).</text>
</comment>
<evidence type="ECO:0000313" key="5">
    <source>
        <dbReference type="EMBL" id="ADB17805.1"/>
    </source>
</evidence>
<evidence type="ECO:0000256" key="3">
    <source>
        <dbReference type="ARBA" id="ARBA00023167"/>
    </source>
</evidence>
<dbReference type="GO" id="GO:0019509">
    <property type="term" value="P:L-methionine salvage from methylthioadenosine"/>
    <property type="evidence" value="ECO:0007669"/>
    <property type="project" value="UniProtKB-UniRule"/>
</dbReference>
<keyword evidence="3 4" id="KW-0486">Methionine biosynthesis</keyword>
<dbReference type="InterPro" id="IPR036412">
    <property type="entry name" value="HAD-like_sf"/>
</dbReference>
<dbReference type="EMBL" id="CP001848">
    <property type="protein sequence ID" value="ADB17805.1"/>
    <property type="molecule type" value="Genomic_DNA"/>
</dbReference>
<dbReference type="InterPro" id="IPR023943">
    <property type="entry name" value="Enolase-ppase_E1"/>
</dbReference>
<keyword evidence="4" id="KW-0460">Magnesium</keyword>
<evidence type="ECO:0000313" key="6">
    <source>
        <dbReference type="Proteomes" id="UP000001887"/>
    </source>
</evidence>
<keyword evidence="4" id="KW-0479">Metal-binding</keyword>
<protein>
    <recommendedName>
        <fullName evidence="4">Enolase-phosphatase E1</fullName>
        <ecNumber evidence="4">3.1.3.77</ecNumber>
    </recommendedName>
    <alternativeName>
        <fullName evidence="4">2,3-diketo-5-methylthio-1-phosphopentane phosphatase</fullName>
    </alternativeName>
</protein>
<dbReference type="NCBIfam" id="TIGR01691">
    <property type="entry name" value="enolase-ppase"/>
    <property type="match status" value="1"/>
</dbReference>
<dbReference type="KEGG" id="psl:Psta_3141"/>
<dbReference type="HAMAP" id="MF_01681">
    <property type="entry name" value="Salvage_MtnC"/>
    <property type="match status" value="1"/>
</dbReference>
<dbReference type="Gene3D" id="3.40.50.1000">
    <property type="entry name" value="HAD superfamily/HAD-like"/>
    <property type="match status" value="1"/>
</dbReference>
<dbReference type="SFLD" id="SFLDG01129">
    <property type="entry name" value="C1.5:_HAD__Beta-PGM__Phosphata"/>
    <property type="match status" value="1"/>
</dbReference>
<dbReference type="Proteomes" id="UP000001887">
    <property type="component" value="Chromosome"/>
</dbReference>
<name>D2QWK2_PIRSD</name>
<evidence type="ECO:0000256" key="4">
    <source>
        <dbReference type="HAMAP-Rule" id="MF_01681"/>
    </source>
</evidence>
<organism evidence="5 6">
    <name type="scientific">Pirellula staleyi (strain ATCC 27377 / DSM 6068 / ICPB 4128)</name>
    <name type="common">Pirella staleyi</name>
    <dbReference type="NCBI Taxonomy" id="530564"/>
    <lineage>
        <taxon>Bacteria</taxon>
        <taxon>Pseudomonadati</taxon>
        <taxon>Planctomycetota</taxon>
        <taxon>Planctomycetia</taxon>
        <taxon>Pirellulales</taxon>
        <taxon>Pirellulaceae</taxon>
        <taxon>Pirellula</taxon>
    </lineage>
</organism>
<dbReference type="AlphaFoldDB" id="D2QWK2"/>
<dbReference type="SFLD" id="SFLDG01133">
    <property type="entry name" value="C1.5.4:_Enolase-phosphatase_Li"/>
    <property type="match status" value="1"/>
</dbReference>
<dbReference type="CDD" id="cd01629">
    <property type="entry name" value="HAD_EP"/>
    <property type="match status" value="1"/>
</dbReference>
<comment type="similarity">
    <text evidence="4">Belongs to the HAD-like hydrolase superfamily. MasA/MtnC family.</text>
</comment>
<reference evidence="5 6" key="1">
    <citation type="journal article" date="2009" name="Stand. Genomic Sci.">
        <title>Complete genome sequence of Pirellula staleyi type strain (ATCC 27377).</title>
        <authorList>
            <person name="Clum A."/>
            <person name="Tindall B.J."/>
            <person name="Sikorski J."/>
            <person name="Ivanova N."/>
            <person name="Mavrommatis K."/>
            <person name="Lucas S."/>
            <person name="Glavina del Rio T."/>
            <person name="Nolan M."/>
            <person name="Chen F."/>
            <person name="Tice H."/>
            <person name="Pitluck S."/>
            <person name="Cheng J.F."/>
            <person name="Chertkov O."/>
            <person name="Brettin T."/>
            <person name="Han C."/>
            <person name="Detter J.C."/>
            <person name="Kuske C."/>
            <person name="Bruce D."/>
            <person name="Goodwin L."/>
            <person name="Ovchinikova G."/>
            <person name="Pati A."/>
            <person name="Mikhailova N."/>
            <person name="Chen A."/>
            <person name="Palaniappan K."/>
            <person name="Land M."/>
            <person name="Hauser L."/>
            <person name="Chang Y.J."/>
            <person name="Jeffries C.D."/>
            <person name="Chain P."/>
            <person name="Rohde M."/>
            <person name="Goker M."/>
            <person name="Bristow J."/>
            <person name="Eisen J.A."/>
            <person name="Markowitz V."/>
            <person name="Hugenholtz P."/>
            <person name="Kyrpides N.C."/>
            <person name="Klenk H.P."/>
            <person name="Lapidus A."/>
        </authorList>
    </citation>
    <scope>NUCLEOTIDE SEQUENCE [LARGE SCALE GENOMIC DNA]</scope>
    <source>
        <strain evidence="6">ATCC 27377 / DSM 6068 / ICPB 4128</strain>
    </source>
</reference>
<comment type="catalytic activity">
    <reaction evidence="4">
        <text>5-methylsulfanyl-2,3-dioxopentyl phosphate + H2O = 1,2-dihydroxy-5-(methylsulfanyl)pent-1-en-3-one + phosphate</text>
        <dbReference type="Rhea" id="RHEA:21700"/>
        <dbReference type="ChEBI" id="CHEBI:15377"/>
        <dbReference type="ChEBI" id="CHEBI:43474"/>
        <dbReference type="ChEBI" id="CHEBI:49252"/>
        <dbReference type="ChEBI" id="CHEBI:58828"/>
        <dbReference type="EC" id="3.1.3.77"/>
    </reaction>
</comment>
<dbReference type="SFLD" id="SFLDS00003">
    <property type="entry name" value="Haloacid_Dehalogenase"/>
    <property type="match status" value="1"/>
</dbReference>
<keyword evidence="1 4" id="KW-0028">Amino-acid biosynthesis</keyword>
<dbReference type="eggNOG" id="COG4229">
    <property type="taxonomic scope" value="Bacteria"/>
</dbReference>
<comment type="subunit">
    <text evidence="4">Monomer.</text>
</comment>
<evidence type="ECO:0000256" key="1">
    <source>
        <dbReference type="ARBA" id="ARBA00022605"/>
    </source>
</evidence>
<dbReference type="Gene3D" id="1.10.720.60">
    <property type="match status" value="1"/>
</dbReference>
<keyword evidence="6" id="KW-1185">Reference proteome</keyword>
<accession>D2QWK2</accession>
<dbReference type="Pfam" id="PF00702">
    <property type="entry name" value="Hydrolase"/>
    <property type="match status" value="1"/>
</dbReference>
<gene>
    <name evidence="4" type="primary">mtnC</name>
    <name evidence="5" type="ordered locus">Psta_3141</name>
</gene>
<comment type="cofactor">
    <cofactor evidence="4">
        <name>Mg(2+)</name>
        <dbReference type="ChEBI" id="CHEBI:18420"/>
    </cofactor>
    <text evidence="4">Binds 1 Mg(2+) ion per subunit.</text>
</comment>
<dbReference type="UniPathway" id="UPA00904">
    <property type="reaction ID" value="UER00876"/>
</dbReference>
<dbReference type="OrthoDB" id="9797416at2"/>
<comment type="pathway">
    <text evidence="4">Amino-acid biosynthesis; L-methionine biosynthesis via salvage pathway; L-methionine from S-methyl-5-thio-alpha-D-ribose 1-phosphate: step 3/6.</text>
</comment>
<dbReference type="PRINTS" id="PR00413">
    <property type="entry name" value="HADHALOGNASE"/>
</dbReference>
<dbReference type="SFLD" id="SFLDF00044">
    <property type="entry name" value="enolase-phosphatase"/>
    <property type="match status" value="1"/>
</dbReference>
<dbReference type="GO" id="GO:0043715">
    <property type="term" value="F:2,3-diketo-5-methylthiopentyl-1-phosphate enolase activity"/>
    <property type="evidence" value="ECO:0007669"/>
    <property type="project" value="UniProtKB-UniRule"/>
</dbReference>
<dbReference type="GO" id="GO:0043874">
    <property type="term" value="F:acireductone synthase activity"/>
    <property type="evidence" value="ECO:0007669"/>
    <property type="project" value="UniProtKB-EC"/>
</dbReference>
<evidence type="ECO:0000256" key="2">
    <source>
        <dbReference type="ARBA" id="ARBA00022801"/>
    </source>
</evidence>
<dbReference type="InterPro" id="IPR023214">
    <property type="entry name" value="HAD_sf"/>
</dbReference>
<dbReference type="PANTHER" id="PTHR20371">
    <property type="entry name" value="ENOLASE-PHOSPHATASE E1"/>
    <property type="match status" value="1"/>
</dbReference>
<dbReference type="EC" id="3.1.3.77" evidence="4"/>
<dbReference type="SUPFAM" id="SSF56784">
    <property type="entry name" value="HAD-like"/>
    <property type="match status" value="1"/>
</dbReference>
<sequence>MASSVRGILLDIEGTTSSISFVVDVMFPLARRDVRALLDQHFTREDVAKAVQLMESDAGRKLPTPEEVAAEAYRLMDGDVKSTGLKQLQGIVWDDAFVRGQLVAHLYDDVAPALRRWNQSGLDCRIYSSGSIQAQKKFFGYSVAGDLLSLLRGHYDTTTGGKKEAASYTKIASAMSLPPGEILFVSDVVAELDAARAAGMQTRLSLRPGNPSQPPNDHTPISSFEQILVA</sequence>
<comment type="pathway">
    <text evidence="4">Amino-acid biosynthesis; L-methionine biosynthesis via salvage pathway; L-methionine from S-methyl-5-thio-alpha-D-ribose 1-phosphate: step 4/6.</text>
</comment>
<dbReference type="InterPro" id="IPR006439">
    <property type="entry name" value="HAD-SF_hydro_IA"/>
</dbReference>
<dbReference type="GO" id="GO:0000287">
    <property type="term" value="F:magnesium ion binding"/>
    <property type="evidence" value="ECO:0007669"/>
    <property type="project" value="UniProtKB-UniRule"/>
</dbReference>